<accession>E1ZYS6</accession>
<evidence type="ECO:0000313" key="9">
    <source>
        <dbReference type="Proteomes" id="UP000000311"/>
    </source>
</evidence>
<dbReference type="Proteomes" id="UP000000311">
    <property type="component" value="Unassembled WGS sequence"/>
</dbReference>
<dbReference type="PANTHER" id="PTHR15937">
    <property type="entry name" value="TRANSMEMBRANE 7 SUPERFAMILY MEMBER 3"/>
    <property type="match status" value="1"/>
</dbReference>
<dbReference type="PANTHER" id="PTHR15937:SF3">
    <property type="entry name" value="TRANSMEMBRANE 7 SUPERFAMILY MEMBER 3"/>
    <property type="match status" value="1"/>
</dbReference>
<reference evidence="8 9" key="1">
    <citation type="journal article" date="2010" name="Science">
        <title>Genomic comparison of the ants Camponotus floridanus and Harpegnathos saltator.</title>
        <authorList>
            <person name="Bonasio R."/>
            <person name="Zhang G."/>
            <person name="Ye C."/>
            <person name="Mutti N.S."/>
            <person name="Fang X."/>
            <person name="Qin N."/>
            <person name="Donahue G."/>
            <person name="Yang P."/>
            <person name="Li Q."/>
            <person name="Li C."/>
            <person name="Zhang P."/>
            <person name="Huang Z."/>
            <person name="Berger S.L."/>
            <person name="Reinberg D."/>
            <person name="Wang J."/>
            <person name="Liebig J."/>
        </authorList>
    </citation>
    <scope>NUCLEOTIDE SEQUENCE [LARGE SCALE GENOMIC DNA]</scope>
    <source>
        <strain evidence="9">C129</strain>
    </source>
</reference>
<keyword evidence="2 5" id="KW-0812">Transmembrane</keyword>
<dbReference type="Pfam" id="PF25992">
    <property type="entry name" value="Ig_TM7SF3_N"/>
    <property type="match status" value="1"/>
</dbReference>
<dbReference type="AlphaFoldDB" id="E1ZYS6"/>
<evidence type="ECO:0000313" key="8">
    <source>
        <dbReference type="EMBL" id="EFN73616.1"/>
    </source>
</evidence>
<feature type="signal peptide" evidence="6">
    <location>
        <begin position="1"/>
        <end position="21"/>
    </location>
</feature>
<keyword evidence="6" id="KW-0732">Signal</keyword>
<feature type="transmembrane region" description="Helical" evidence="5">
    <location>
        <begin position="348"/>
        <end position="368"/>
    </location>
</feature>
<dbReference type="GO" id="GO:0043069">
    <property type="term" value="P:negative regulation of programmed cell death"/>
    <property type="evidence" value="ECO:0007669"/>
    <property type="project" value="TreeGrafter"/>
</dbReference>
<dbReference type="GO" id="GO:0005886">
    <property type="term" value="C:plasma membrane"/>
    <property type="evidence" value="ECO:0007669"/>
    <property type="project" value="TreeGrafter"/>
</dbReference>
<dbReference type="STRING" id="104421.E1ZYS6"/>
<evidence type="ECO:0000256" key="3">
    <source>
        <dbReference type="ARBA" id="ARBA00022989"/>
    </source>
</evidence>
<keyword evidence="4 5" id="KW-0472">Membrane</keyword>
<keyword evidence="9" id="KW-1185">Reference proteome</keyword>
<name>E1ZYS6_CAMFO</name>
<feature type="chain" id="PRO_5003156704" evidence="6">
    <location>
        <begin position="22"/>
        <end position="490"/>
    </location>
</feature>
<evidence type="ECO:0000256" key="5">
    <source>
        <dbReference type="SAM" id="Phobius"/>
    </source>
</evidence>
<dbReference type="Pfam" id="PF13886">
    <property type="entry name" value="TM7S3_TM198"/>
    <property type="match status" value="1"/>
</dbReference>
<dbReference type="OMA" id="VCTWYLQ"/>
<sequence>MQRIVLTFLLALTLFLDEATLENTTTHNESASDSVGITVSLWNHNKNDAFKQRINLVPFNHLNITVTDIPSDIWFIILQIHTFQYNATIAYNNELLDKESSRSLFGSNIGLYLKTHNVTTPLQVFLKHNNVYNLDALLVIVAYDQNAPIPGGCNMEFDIEVAPYQKLHIENEMIIVDSQPASILANRSLIFCEINPMQHKMYRLYLPRQDFTPETYFEAIASMLTTQNILQNGDEVPLALMKTLMRHIYSAYTGTGSVYAVIATYGNYSSAYIPIFTYACSPLVYPETCQILNDTFAKMICALVLIIGFLSIIIGHKYASTDRLISSCMMGGIFGYILAISINDYNTAINMLIGSISAILAVALTYPLDSISNCTFLYNLPLGFLCSCIAYLYAPAWMFYILENNLLFWLMFASLMVTIAILLSQMPYIAKILTRVVFGSYFMIIAIDYYTGSNLKYIILTFIRRITISEFRLAFVYPPYQDAGMLLSLL</sequence>
<proteinExistence type="predicted"/>
<gene>
    <name evidence="8" type="ORF">EAG_08413</name>
</gene>
<dbReference type="InterPro" id="IPR042502">
    <property type="entry name" value="TM7SF3"/>
</dbReference>
<dbReference type="InParanoid" id="E1ZYS6"/>
<comment type="subcellular location">
    <subcellularLocation>
        <location evidence="1">Membrane</location>
        <topology evidence="1">Multi-pass membrane protein</topology>
    </subcellularLocation>
</comment>
<evidence type="ECO:0000256" key="4">
    <source>
        <dbReference type="ARBA" id="ARBA00023136"/>
    </source>
</evidence>
<feature type="transmembrane region" description="Helical" evidence="5">
    <location>
        <begin position="380"/>
        <end position="400"/>
    </location>
</feature>
<evidence type="ECO:0000259" key="7">
    <source>
        <dbReference type="Pfam" id="PF13886"/>
    </source>
</evidence>
<feature type="transmembrane region" description="Helical" evidence="5">
    <location>
        <begin position="296"/>
        <end position="315"/>
    </location>
</feature>
<dbReference type="EMBL" id="GL435242">
    <property type="protein sequence ID" value="EFN73616.1"/>
    <property type="molecule type" value="Genomic_DNA"/>
</dbReference>
<keyword evidence="3 5" id="KW-1133">Transmembrane helix</keyword>
<feature type="transmembrane region" description="Helical" evidence="5">
    <location>
        <begin position="432"/>
        <end position="451"/>
    </location>
</feature>
<feature type="transmembrane region" description="Helical" evidence="5">
    <location>
        <begin position="324"/>
        <end position="342"/>
    </location>
</feature>
<organism evidence="9">
    <name type="scientific">Camponotus floridanus</name>
    <name type="common">Florida carpenter ant</name>
    <dbReference type="NCBI Taxonomy" id="104421"/>
    <lineage>
        <taxon>Eukaryota</taxon>
        <taxon>Metazoa</taxon>
        <taxon>Ecdysozoa</taxon>
        <taxon>Arthropoda</taxon>
        <taxon>Hexapoda</taxon>
        <taxon>Insecta</taxon>
        <taxon>Pterygota</taxon>
        <taxon>Neoptera</taxon>
        <taxon>Endopterygota</taxon>
        <taxon>Hymenoptera</taxon>
        <taxon>Apocrita</taxon>
        <taxon>Aculeata</taxon>
        <taxon>Formicoidea</taxon>
        <taxon>Formicidae</taxon>
        <taxon>Formicinae</taxon>
        <taxon>Camponotus</taxon>
    </lineage>
</organism>
<dbReference type="OrthoDB" id="5967337at2759"/>
<feature type="domain" description="TM7S3/TM198-like" evidence="7">
    <location>
        <begin position="301"/>
        <end position="484"/>
    </location>
</feature>
<evidence type="ECO:0000256" key="1">
    <source>
        <dbReference type="ARBA" id="ARBA00004141"/>
    </source>
</evidence>
<evidence type="ECO:0000256" key="2">
    <source>
        <dbReference type="ARBA" id="ARBA00022692"/>
    </source>
</evidence>
<dbReference type="InterPro" id="IPR025256">
    <property type="entry name" value="TM7S3/TM198-like_dom"/>
</dbReference>
<feature type="transmembrane region" description="Helical" evidence="5">
    <location>
        <begin position="406"/>
        <end position="423"/>
    </location>
</feature>
<evidence type="ECO:0000256" key="6">
    <source>
        <dbReference type="SAM" id="SignalP"/>
    </source>
</evidence>
<protein>
    <submittedName>
        <fullName evidence="8">Transmembrane 7 superfamily member 3</fullName>
    </submittedName>
</protein>